<sequence>MQTESSTRKCSRLSESIILVSETDLVRALTLKHTTKTILSQRMLISKRSPFFIAVRNFLRRKSARLRMGAALTFAKLSNLQKIL</sequence>
<evidence type="ECO:0000313" key="1">
    <source>
        <dbReference type="EMBL" id="EZA50341.1"/>
    </source>
</evidence>
<dbReference type="Proteomes" id="UP000053097">
    <property type="component" value="Unassembled WGS sequence"/>
</dbReference>
<dbReference type="EMBL" id="KK107459">
    <property type="protein sequence ID" value="EZA50341.1"/>
    <property type="molecule type" value="Genomic_DNA"/>
</dbReference>
<proteinExistence type="predicted"/>
<organism evidence="1 2">
    <name type="scientific">Ooceraea biroi</name>
    <name type="common">Clonal raider ant</name>
    <name type="synonym">Cerapachys biroi</name>
    <dbReference type="NCBI Taxonomy" id="2015173"/>
    <lineage>
        <taxon>Eukaryota</taxon>
        <taxon>Metazoa</taxon>
        <taxon>Ecdysozoa</taxon>
        <taxon>Arthropoda</taxon>
        <taxon>Hexapoda</taxon>
        <taxon>Insecta</taxon>
        <taxon>Pterygota</taxon>
        <taxon>Neoptera</taxon>
        <taxon>Endopterygota</taxon>
        <taxon>Hymenoptera</taxon>
        <taxon>Apocrita</taxon>
        <taxon>Aculeata</taxon>
        <taxon>Formicoidea</taxon>
        <taxon>Formicidae</taxon>
        <taxon>Dorylinae</taxon>
        <taxon>Ooceraea</taxon>
    </lineage>
</organism>
<keyword evidence="2" id="KW-1185">Reference proteome</keyword>
<evidence type="ECO:0000313" key="2">
    <source>
        <dbReference type="Proteomes" id="UP000053097"/>
    </source>
</evidence>
<dbReference type="AlphaFoldDB" id="A0A026W410"/>
<reference evidence="1 2" key="1">
    <citation type="journal article" date="2014" name="Curr. Biol.">
        <title>The genome of the clonal raider ant Cerapachys biroi.</title>
        <authorList>
            <person name="Oxley P.R."/>
            <person name="Ji L."/>
            <person name="Fetter-Pruneda I."/>
            <person name="McKenzie S.K."/>
            <person name="Li C."/>
            <person name="Hu H."/>
            <person name="Zhang G."/>
            <person name="Kronauer D.J."/>
        </authorList>
    </citation>
    <scope>NUCLEOTIDE SEQUENCE [LARGE SCALE GENOMIC DNA]</scope>
</reference>
<protein>
    <submittedName>
        <fullName evidence="1">Uncharacterized protein</fullName>
    </submittedName>
</protein>
<accession>A0A026W410</accession>
<gene>
    <name evidence="1" type="ORF">X777_11152</name>
</gene>
<name>A0A026W410_OOCBI</name>